<dbReference type="AlphaFoldDB" id="A0A8J4SS68"/>
<dbReference type="GO" id="GO:0016579">
    <property type="term" value="P:protein deubiquitination"/>
    <property type="evidence" value="ECO:0007669"/>
    <property type="project" value="InterPro"/>
</dbReference>
<dbReference type="GO" id="GO:0004843">
    <property type="term" value="F:cysteine-type deubiquitinase activity"/>
    <property type="evidence" value="ECO:0007669"/>
    <property type="project" value="UniProtKB-EC"/>
</dbReference>
<evidence type="ECO:0000256" key="4">
    <source>
        <dbReference type="ARBA" id="ARBA00022670"/>
    </source>
</evidence>
<dbReference type="PROSITE" id="PS00973">
    <property type="entry name" value="USP_2"/>
    <property type="match status" value="1"/>
</dbReference>
<evidence type="ECO:0000259" key="9">
    <source>
        <dbReference type="PROSITE" id="PS50235"/>
    </source>
</evidence>
<organism evidence="10 11">
    <name type="scientific">Paragonimus heterotremus</name>
    <dbReference type="NCBI Taxonomy" id="100268"/>
    <lineage>
        <taxon>Eukaryota</taxon>
        <taxon>Metazoa</taxon>
        <taxon>Spiralia</taxon>
        <taxon>Lophotrochozoa</taxon>
        <taxon>Platyhelminthes</taxon>
        <taxon>Trematoda</taxon>
        <taxon>Digenea</taxon>
        <taxon>Plagiorchiida</taxon>
        <taxon>Troglotremata</taxon>
        <taxon>Troglotrematidae</taxon>
        <taxon>Paragonimus</taxon>
    </lineage>
</organism>
<feature type="domain" description="USP" evidence="9">
    <location>
        <begin position="88"/>
        <end position="534"/>
    </location>
</feature>
<evidence type="ECO:0000256" key="7">
    <source>
        <dbReference type="ARBA" id="ARBA00022807"/>
    </source>
</evidence>
<comment type="similarity">
    <text evidence="2">Belongs to the peptidase C19 family. USP10 subfamily.</text>
</comment>
<evidence type="ECO:0000256" key="3">
    <source>
        <dbReference type="ARBA" id="ARBA00012759"/>
    </source>
</evidence>
<protein>
    <recommendedName>
        <fullName evidence="3">ubiquitinyl hydrolase 1</fullName>
        <ecNumber evidence="3">3.4.19.12</ecNumber>
    </recommendedName>
</protein>
<reference evidence="10" key="1">
    <citation type="submission" date="2019-05" db="EMBL/GenBank/DDBJ databases">
        <title>Annotation for the trematode Paragonimus heterotremus.</title>
        <authorList>
            <person name="Choi Y.-J."/>
        </authorList>
    </citation>
    <scope>NUCLEOTIDE SEQUENCE</scope>
    <source>
        <strain evidence="10">LC</strain>
    </source>
</reference>
<evidence type="ECO:0000256" key="6">
    <source>
        <dbReference type="ARBA" id="ARBA00022801"/>
    </source>
</evidence>
<keyword evidence="6 10" id="KW-0378">Hydrolase</keyword>
<dbReference type="OrthoDB" id="429671at2759"/>
<feature type="compositionally biased region" description="Polar residues" evidence="8">
    <location>
        <begin position="158"/>
        <end position="192"/>
    </location>
</feature>
<dbReference type="Pfam" id="PF00443">
    <property type="entry name" value="UCH"/>
    <property type="match status" value="1"/>
</dbReference>
<dbReference type="InterPro" id="IPR028889">
    <property type="entry name" value="USP"/>
</dbReference>
<dbReference type="PANTHER" id="PTHR24006:SF687">
    <property type="entry name" value="UBIQUITIN CARBOXYL-TERMINAL HYDROLASE 10"/>
    <property type="match status" value="1"/>
</dbReference>
<evidence type="ECO:0000313" key="11">
    <source>
        <dbReference type="Proteomes" id="UP000748531"/>
    </source>
</evidence>
<dbReference type="GO" id="GO:0005829">
    <property type="term" value="C:cytosol"/>
    <property type="evidence" value="ECO:0007669"/>
    <property type="project" value="TreeGrafter"/>
</dbReference>
<dbReference type="EMBL" id="LUCH01000510">
    <property type="protein sequence ID" value="KAF5404958.1"/>
    <property type="molecule type" value="Genomic_DNA"/>
</dbReference>
<dbReference type="GO" id="GO:0005634">
    <property type="term" value="C:nucleus"/>
    <property type="evidence" value="ECO:0007669"/>
    <property type="project" value="TreeGrafter"/>
</dbReference>
<comment type="caution">
    <text evidence="10">The sequence shown here is derived from an EMBL/GenBank/DDBJ whole genome shotgun (WGS) entry which is preliminary data.</text>
</comment>
<evidence type="ECO:0000256" key="8">
    <source>
        <dbReference type="SAM" id="MobiDB-lite"/>
    </source>
</evidence>
<name>A0A8J4SS68_9TREM</name>
<dbReference type="InterPro" id="IPR038765">
    <property type="entry name" value="Papain-like_cys_pep_sf"/>
</dbReference>
<comment type="catalytic activity">
    <reaction evidence="1">
        <text>Thiol-dependent hydrolysis of ester, thioester, amide, peptide and isopeptide bonds formed by the C-terminal Gly of ubiquitin (a 76-residue protein attached to proteins as an intracellular targeting signal).</text>
        <dbReference type="EC" id="3.4.19.12"/>
    </reaction>
</comment>
<evidence type="ECO:0000256" key="1">
    <source>
        <dbReference type="ARBA" id="ARBA00000707"/>
    </source>
</evidence>
<accession>A0A8J4SS68</accession>
<dbReference type="PANTHER" id="PTHR24006">
    <property type="entry name" value="UBIQUITIN CARBOXYL-TERMINAL HYDROLASE"/>
    <property type="match status" value="1"/>
</dbReference>
<dbReference type="InterPro" id="IPR018200">
    <property type="entry name" value="USP_CS"/>
</dbReference>
<dbReference type="CDD" id="cd02257">
    <property type="entry name" value="Peptidase_C19"/>
    <property type="match status" value="1"/>
</dbReference>
<keyword evidence="4" id="KW-0645">Protease</keyword>
<dbReference type="InterPro" id="IPR050164">
    <property type="entry name" value="Peptidase_C19"/>
</dbReference>
<keyword evidence="11" id="KW-1185">Reference proteome</keyword>
<proteinExistence type="inferred from homology"/>
<evidence type="ECO:0000313" key="10">
    <source>
        <dbReference type="EMBL" id="KAF5404958.1"/>
    </source>
</evidence>
<dbReference type="Proteomes" id="UP000748531">
    <property type="component" value="Unassembled WGS sequence"/>
</dbReference>
<gene>
    <name evidence="10" type="ORF">PHET_01622</name>
</gene>
<dbReference type="SUPFAM" id="SSF54001">
    <property type="entry name" value="Cysteine proteinases"/>
    <property type="match status" value="1"/>
</dbReference>
<dbReference type="EC" id="3.4.19.12" evidence="3"/>
<dbReference type="GO" id="GO:0006508">
    <property type="term" value="P:proteolysis"/>
    <property type="evidence" value="ECO:0007669"/>
    <property type="project" value="UniProtKB-KW"/>
</dbReference>
<keyword evidence="5" id="KW-0833">Ubl conjugation pathway</keyword>
<feature type="region of interest" description="Disordered" evidence="8">
    <location>
        <begin position="158"/>
        <end position="195"/>
    </location>
</feature>
<evidence type="ECO:0000256" key="5">
    <source>
        <dbReference type="ARBA" id="ARBA00022786"/>
    </source>
</evidence>
<keyword evidence="7" id="KW-0788">Thiol protease</keyword>
<dbReference type="PROSITE" id="PS50235">
    <property type="entry name" value="USP_3"/>
    <property type="match status" value="1"/>
</dbReference>
<feature type="region of interest" description="Disordered" evidence="8">
    <location>
        <begin position="18"/>
        <end position="83"/>
    </location>
</feature>
<dbReference type="Gene3D" id="3.90.70.10">
    <property type="entry name" value="Cysteine proteinases"/>
    <property type="match status" value="1"/>
</dbReference>
<dbReference type="InterPro" id="IPR001394">
    <property type="entry name" value="Peptidase_C19_UCH"/>
</dbReference>
<sequence>MADLPELGARFGLLRTDSESRPVARPVDASLTKDNPPLNVRSRRRRKAKSSTANPRVSSVGEISARSVSSIPHEPTGNRVISGRLRPRGFQNYKNSCYLNVTLQTLLHIPPFVRLFQELSCSDETQKSRENLDDGTKNIDSLCKAILDLISQFVPESKLTSGGSAKSSTPSRSDSTATTILTSTRPKGNTSCERVPGRGLIPFELGLPITPDERFSRLLELNGGLQEDGAECLTRLLSRLHEELGKTQDTKPGSTSTELENGVQDDSCEWIVTDRSGKRRPQARMTELQGGPSRIADLFSGVLITRSTVKHGDRLYTRPPDITSVDKLTRKATCLSTKEPFFILPLDISSQKVTNIESALSCLTESELITDYQDATTGQSSHVNQRLILHRLPPYLILQLKRFSYGPQPTQSNSALPLGQWTVEKSLKQLSISLELFIPPKLLSHETTFSKDERHYFLRAILFHVGRTAASGHYTVAVRWMDDSRVQSTSESDWQFLYLDDTRACLVQGSEALRTLLSSHLPLDTNTCLFYNLPRDVPPHTTPAIMKQPRTPYVLIYEATTQLNSHTVA</sequence>
<evidence type="ECO:0000256" key="2">
    <source>
        <dbReference type="ARBA" id="ARBA00005427"/>
    </source>
</evidence>